<reference evidence="1 2" key="1">
    <citation type="submission" date="2020-09" db="EMBL/GenBank/DDBJ databases">
        <title>Pedobacter sp. SW-16 isolated from soil near Yeocheon.</title>
        <authorList>
            <person name="Im H.S."/>
            <person name="Joung Y."/>
            <person name="Lee S.-S."/>
        </authorList>
    </citation>
    <scope>NUCLEOTIDE SEQUENCE [LARGE SCALE GENOMIC DNA]</scope>
    <source>
        <strain evidence="1 2">SW-16</strain>
    </source>
</reference>
<name>A0ABX6TK95_9SPHI</name>
<protein>
    <recommendedName>
        <fullName evidence="3">Rad50/SbcC-type AAA domain-containing protein</fullName>
    </recommendedName>
</protein>
<evidence type="ECO:0008006" key="3">
    <source>
        <dbReference type="Google" id="ProtNLM"/>
    </source>
</evidence>
<accession>A0ABX6TK95</accession>
<evidence type="ECO:0000313" key="2">
    <source>
        <dbReference type="Proteomes" id="UP000516439"/>
    </source>
</evidence>
<proteinExistence type="predicted"/>
<dbReference type="Proteomes" id="UP000516439">
    <property type="component" value="Chromosome"/>
</dbReference>
<gene>
    <name evidence="1" type="ORF">H9N25_05685</name>
</gene>
<keyword evidence="2" id="KW-1185">Reference proteome</keyword>
<sequence length="63" mass="7058">MPESLMRWAKLKRARIYFSGENIYTISKLPIGFDPETAALGELGNGKSMFSQAIWAFGLNVSF</sequence>
<dbReference type="RefSeq" id="WP_190328237.1">
    <property type="nucleotide sequence ID" value="NZ_CP061171.1"/>
</dbReference>
<evidence type="ECO:0000313" key="1">
    <source>
        <dbReference type="EMBL" id="QNR85934.1"/>
    </source>
</evidence>
<organism evidence="1 2">
    <name type="scientific">Pedobacter riviphilus</name>
    <dbReference type="NCBI Taxonomy" id="2766984"/>
    <lineage>
        <taxon>Bacteria</taxon>
        <taxon>Pseudomonadati</taxon>
        <taxon>Bacteroidota</taxon>
        <taxon>Sphingobacteriia</taxon>
        <taxon>Sphingobacteriales</taxon>
        <taxon>Sphingobacteriaceae</taxon>
        <taxon>Pedobacter</taxon>
    </lineage>
</organism>
<dbReference type="EMBL" id="CP061171">
    <property type="protein sequence ID" value="QNR85934.1"/>
    <property type="molecule type" value="Genomic_DNA"/>
</dbReference>